<evidence type="ECO:0000313" key="1">
    <source>
        <dbReference type="EMBL" id="MBU3828617.1"/>
    </source>
</evidence>
<dbReference type="AlphaFoldDB" id="A0A9E2NTT9"/>
<dbReference type="GO" id="GO:0009253">
    <property type="term" value="P:peptidoglycan catabolic process"/>
    <property type="evidence" value="ECO:0007669"/>
    <property type="project" value="InterPro"/>
</dbReference>
<dbReference type="Gene3D" id="3.40.80.10">
    <property type="entry name" value="Peptidoglycan recognition protein-like"/>
    <property type="match status" value="1"/>
</dbReference>
<reference evidence="1" key="2">
    <citation type="submission" date="2021-04" db="EMBL/GenBank/DDBJ databases">
        <authorList>
            <person name="Gilroy R."/>
        </authorList>
    </citation>
    <scope>NUCLEOTIDE SEQUENCE</scope>
    <source>
        <strain evidence="1">F6-686</strain>
    </source>
</reference>
<protein>
    <submittedName>
        <fullName evidence="1">Uncharacterized protein</fullName>
    </submittedName>
</protein>
<gene>
    <name evidence="1" type="ORF">H9806_05735</name>
</gene>
<proteinExistence type="predicted"/>
<dbReference type="GO" id="GO:0008745">
    <property type="term" value="F:N-acetylmuramoyl-L-alanine amidase activity"/>
    <property type="evidence" value="ECO:0007669"/>
    <property type="project" value="InterPro"/>
</dbReference>
<organism evidence="1 2">
    <name type="scientific">Candidatus Lactobacillus pullistercoris</name>
    <dbReference type="NCBI Taxonomy" id="2838636"/>
    <lineage>
        <taxon>Bacteria</taxon>
        <taxon>Bacillati</taxon>
        <taxon>Bacillota</taxon>
        <taxon>Bacilli</taxon>
        <taxon>Lactobacillales</taxon>
        <taxon>Lactobacillaceae</taxon>
        <taxon>Lactobacillus</taxon>
    </lineage>
</organism>
<dbReference type="Proteomes" id="UP000823844">
    <property type="component" value="Unassembled WGS sequence"/>
</dbReference>
<comment type="caution">
    <text evidence="1">The sequence shown here is derived from an EMBL/GenBank/DDBJ whole genome shotgun (WGS) entry which is preliminary data.</text>
</comment>
<evidence type="ECO:0000313" key="2">
    <source>
        <dbReference type="Proteomes" id="UP000823844"/>
    </source>
</evidence>
<dbReference type="InterPro" id="IPR036505">
    <property type="entry name" value="Amidase/PGRP_sf"/>
</dbReference>
<accession>A0A9E2NTT9</accession>
<name>A0A9E2NTT9_9LACO</name>
<sequence>MKEKKAGGLGTIWSHHEVSDLLGNTTHVDPDHYFVKFGYSMQQFYDLVCQYYYGRNY</sequence>
<dbReference type="EMBL" id="JAHLFT010000072">
    <property type="protein sequence ID" value="MBU3828617.1"/>
    <property type="molecule type" value="Genomic_DNA"/>
</dbReference>
<reference evidence="1" key="1">
    <citation type="journal article" date="2021" name="PeerJ">
        <title>Extensive microbial diversity within the chicken gut microbiome revealed by metagenomics and culture.</title>
        <authorList>
            <person name="Gilroy R."/>
            <person name="Ravi A."/>
            <person name="Getino M."/>
            <person name="Pursley I."/>
            <person name="Horton D.L."/>
            <person name="Alikhan N.F."/>
            <person name="Baker D."/>
            <person name="Gharbi K."/>
            <person name="Hall N."/>
            <person name="Watson M."/>
            <person name="Adriaenssens E.M."/>
            <person name="Foster-Nyarko E."/>
            <person name="Jarju S."/>
            <person name="Secka A."/>
            <person name="Antonio M."/>
            <person name="Oren A."/>
            <person name="Chaudhuri R.R."/>
            <person name="La Ragione R."/>
            <person name="Hildebrand F."/>
            <person name="Pallen M.J."/>
        </authorList>
    </citation>
    <scope>NUCLEOTIDE SEQUENCE</scope>
    <source>
        <strain evidence="1">F6-686</strain>
    </source>
</reference>